<evidence type="ECO:0000313" key="1">
    <source>
        <dbReference type="EMBL" id="AZE49981.1"/>
    </source>
</evidence>
<dbReference type="RefSeq" id="WP_124321554.1">
    <property type="nucleotide sequence ID" value="NZ_CP027753.1"/>
</dbReference>
<gene>
    <name evidence="1" type="ORF">C4K04_4317</name>
</gene>
<name>A0A3G7TSW0_9PSED</name>
<evidence type="ECO:0000313" key="2">
    <source>
        <dbReference type="Proteomes" id="UP000268048"/>
    </source>
</evidence>
<dbReference type="AlphaFoldDB" id="A0A3G7TSW0"/>
<sequence>MSSSPTPNLRNFFRNFDSGIINGLPAFLYSHQTDANGDLLFLRHYVNNDEYRDIPIHPSEPGTHILTASLVKDEANAVLAITWYYSGGANHHEAFFAHVIAQATGIRVSAPVSLDFPHITSPLLINLVPSGEHFYFACIDARTDGPWKYCLASLDTQTLEPTSRMTELDAEVCKSYRDENLRQFARNLTLVADANGGAFLQFVNSHHNIAVYHVGPPQSGVVSHRHLFNLSAEQIGYHTAVFDPDYSTLVTCFGTITPVTKEQRVYGIASRIFGDTPSKKNLLPPHSVAPLQFRELSLSPGSYYRAQISRIQNSAQEQSRYLVSWEGDASIHFSEFSADLDPTSSEHSLEATLPGNHRAIATDSVYGIAYQDDCSEPRHVGLRYHSQSINRQDS</sequence>
<dbReference type="Proteomes" id="UP000268048">
    <property type="component" value="Chromosome"/>
</dbReference>
<proteinExistence type="predicted"/>
<accession>A0A3G7TSW0</accession>
<reference evidence="1 2" key="1">
    <citation type="submission" date="2018-03" db="EMBL/GenBank/DDBJ databases">
        <title>Diversity of phytobeneficial traits revealed by whole-genome analysis of worldwide-isolated phenazine-producing Pseudomonas spp.</title>
        <authorList>
            <person name="Biessy A."/>
            <person name="Novinscak A."/>
            <person name="Blom J."/>
            <person name="Leger G."/>
            <person name="Thomashow L.S."/>
            <person name="Cazorla F.M."/>
            <person name="Josic D."/>
            <person name="Filion M."/>
        </authorList>
    </citation>
    <scope>NUCLEOTIDE SEQUENCE [LARGE SCALE GENOMIC DNA]</scope>
    <source>
        <strain evidence="1 2">B25</strain>
    </source>
</reference>
<dbReference type="EMBL" id="CP027753">
    <property type="protein sequence ID" value="AZE49981.1"/>
    <property type="molecule type" value="Genomic_DNA"/>
</dbReference>
<organism evidence="1 2">
    <name type="scientific">Pseudomonas chlororaphis</name>
    <dbReference type="NCBI Taxonomy" id="587753"/>
    <lineage>
        <taxon>Bacteria</taxon>
        <taxon>Pseudomonadati</taxon>
        <taxon>Pseudomonadota</taxon>
        <taxon>Gammaproteobacteria</taxon>
        <taxon>Pseudomonadales</taxon>
        <taxon>Pseudomonadaceae</taxon>
        <taxon>Pseudomonas</taxon>
    </lineage>
</organism>
<protein>
    <submittedName>
        <fullName evidence="1">Uncharacterized protein</fullName>
    </submittedName>
</protein>